<keyword evidence="3" id="KW-1185">Reference proteome</keyword>
<dbReference type="Proteomes" id="UP000030103">
    <property type="component" value="Unassembled WGS sequence"/>
</dbReference>
<feature type="signal peptide" evidence="1">
    <location>
        <begin position="1"/>
        <end position="23"/>
    </location>
</feature>
<evidence type="ECO:0000313" key="2">
    <source>
        <dbReference type="EMBL" id="KGN74485.1"/>
    </source>
</evidence>
<keyword evidence="1" id="KW-0732">Signal</keyword>
<proteinExistence type="predicted"/>
<dbReference type="InterPro" id="IPR008969">
    <property type="entry name" value="CarboxyPept-like_regulatory"/>
</dbReference>
<comment type="caution">
    <text evidence="2">The sequence shown here is derived from an EMBL/GenBank/DDBJ whole genome shotgun (WGS) entry which is preliminary data.</text>
</comment>
<dbReference type="EMBL" id="JRFA01000014">
    <property type="protein sequence ID" value="KGN74485.1"/>
    <property type="molecule type" value="Genomic_DNA"/>
</dbReference>
<dbReference type="RefSeq" id="WP_036873827.1">
    <property type="nucleotide sequence ID" value="NZ_JRFA01000014.1"/>
</dbReference>
<dbReference type="eggNOG" id="COG4773">
    <property type="taxonomic scope" value="Bacteria"/>
</dbReference>
<name>A0A0A2EAK8_9PORP</name>
<dbReference type="SUPFAM" id="SSF56935">
    <property type="entry name" value="Porins"/>
    <property type="match status" value="1"/>
</dbReference>
<dbReference type="Pfam" id="PF13620">
    <property type="entry name" value="CarboxypepD_reg"/>
    <property type="match status" value="1"/>
</dbReference>
<evidence type="ECO:0000313" key="3">
    <source>
        <dbReference type="Proteomes" id="UP000030103"/>
    </source>
</evidence>
<dbReference type="Gene3D" id="2.60.40.1120">
    <property type="entry name" value="Carboxypeptidase-like, regulatory domain"/>
    <property type="match status" value="1"/>
</dbReference>
<gene>
    <name evidence="2" type="ORF">HQ47_05490</name>
</gene>
<organism evidence="2 3">
    <name type="scientific">Porphyromonas macacae</name>
    <dbReference type="NCBI Taxonomy" id="28115"/>
    <lineage>
        <taxon>Bacteria</taxon>
        <taxon>Pseudomonadati</taxon>
        <taxon>Bacteroidota</taxon>
        <taxon>Bacteroidia</taxon>
        <taxon>Bacteroidales</taxon>
        <taxon>Porphyromonadaceae</taxon>
        <taxon>Porphyromonas</taxon>
    </lineage>
</organism>
<feature type="chain" id="PRO_5001986953" description="Outer membrane protein beta-barrel domain-containing protein" evidence="1">
    <location>
        <begin position="24"/>
        <end position="875"/>
    </location>
</feature>
<evidence type="ECO:0008006" key="4">
    <source>
        <dbReference type="Google" id="ProtNLM"/>
    </source>
</evidence>
<dbReference type="AlphaFoldDB" id="A0A0A2EAK8"/>
<dbReference type="OrthoDB" id="603275at2"/>
<reference evidence="2 3" key="1">
    <citation type="submission" date="2014-09" db="EMBL/GenBank/DDBJ databases">
        <title>Draft Genome Sequence of Porphyromonas macacae COT-192_OH2859.</title>
        <authorList>
            <person name="Wallis C."/>
            <person name="Deusch O."/>
            <person name="O'Flynn C."/>
            <person name="Davis I."/>
            <person name="Horsfall A."/>
            <person name="Kirkwood N."/>
            <person name="Harris S."/>
            <person name="Eisen J.A."/>
            <person name="Coil D.A."/>
            <person name="Darling A.E."/>
            <person name="Jospin G."/>
            <person name="Alexiev A."/>
        </authorList>
    </citation>
    <scope>NUCLEOTIDE SEQUENCE [LARGE SCALE GENOMIC DNA]</scope>
    <source>
        <strain evidence="3">COT-192 OH2859</strain>
    </source>
</reference>
<accession>A0A0A2EAK8</accession>
<sequence length="875" mass="99645">MLKRHIGLLFVLSVISLNLTAQKSISGHVKEEKNGRPIGNATVVLTPKGQQQVLAFTQTRENGYYELKAGNLPDSVTVSVRSMNILSRSKTIDTRQILQLDFEVSMKTTALKEVIVKAPKIRQKGDTLTYSVAQFADATDRTIADVLKKMPGIQVTPSGQILYQNKAISKFYIEGLDLLEGKYGLATNNLEADKVANVEVLENHQPVKLLKGIEIPESAAINLKLKKSALGAFFATAQAGIGASPLLLSNELVGMRFSVKAQNLMAYKGDNSGRDVSEELISHYGGSLQDKFSMLRIYSPVPPDINRQHYFFNDAHFGSFNNLNLLHKNFTVNTNISYLHDREKRKSYNRQELFADPVNPVVIIEDMQSAMKKRELEGSVKIENNQDNFLLYNKLELTADRNEHDGTTGNKQYHEQNLQTPSFRLGNTFEYTKKSRHNHRYAIKSIITYNQKEETLGVTPPLQQLLPDIDHKTIEQRMHYSHLSTDHSVSGYIDRGISAGITGGVATDHYKMNSGLYGDDNHLEIDSLRNDLRRDDITLKLSTHFSCKISENLKPQITVPLQYKMIYSHRHLSREKTNEGFFLFAPTMNIHYNFNMSWSVFSLLSFTKSTGSFGLDFPGYIMTSYRTLYRNDIFGGTTYGGSGFLSLSYKNIFSHLFANLRITYSLRRLQYLTDVYYKGIFSNTRLVRHPHNNERLGIYFSIGDHVDAIDSDIRLNAGYNNNKSVNLFQSVIKPFKLHHWHIEPSITSNIGKFMVAKYSCELTQTRSSIAGIERPVSNRWTQYVGLSFIPIKKLILNASANHYLTTQNGNKRHHAVFGNLSAQYKIRDIELRLDWTNIFNTGKYIHQSFSDISAYYSEYHLRPSEVMLRARFKLF</sequence>
<protein>
    <recommendedName>
        <fullName evidence="4">Outer membrane protein beta-barrel domain-containing protein</fullName>
    </recommendedName>
</protein>
<dbReference type="STRING" id="28115.HQ47_05490"/>
<dbReference type="SUPFAM" id="SSF49464">
    <property type="entry name" value="Carboxypeptidase regulatory domain-like"/>
    <property type="match status" value="1"/>
</dbReference>
<evidence type="ECO:0000256" key="1">
    <source>
        <dbReference type="SAM" id="SignalP"/>
    </source>
</evidence>